<evidence type="ECO:0000313" key="3">
    <source>
        <dbReference type="Proteomes" id="UP001165083"/>
    </source>
</evidence>
<proteinExistence type="predicted"/>
<keyword evidence="3" id="KW-1185">Reference proteome</keyword>
<name>A0A9W6TR65_9STRA</name>
<reference evidence="2" key="1">
    <citation type="submission" date="2023-04" db="EMBL/GenBank/DDBJ databases">
        <title>Phytophthora lilii NBRC 32176.</title>
        <authorList>
            <person name="Ichikawa N."/>
            <person name="Sato H."/>
            <person name="Tonouchi N."/>
        </authorList>
    </citation>
    <scope>NUCLEOTIDE SEQUENCE</scope>
    <source>
        <strain evidence="2">NBRC 32176</strain>
    </source>
</reference>
<sequence length="121" mass="13000">MHAPIWFSLYNCFHDRKATPESERTSTISGGPVQKGCTDNGLRDAVIRVVGSSPPIQVDTIGVNLPSPGDTSDVDPPNRDATTTETTQTPYQRMQQLLAARADTAGRVVVTSVEGMCVRAL</sequence>
<evidence type="ECO:0000256" key="1">
    <source>
        <dbReference type="SAM" id="MobiDB-lite"/>
    </source>
</evidence>
<dbReference type="AlphaFoldDB" id="A0A9W6TR65"/>
<dbReference type="Proteomes" id="UP001165083">
    <property type="component" value="Unassembled WGS sequence"/>
</dbReference>
<feature type="region of interest" description="Disordered" evidence="1">
    <location>
        <begin position="58"/>
        <end position="90"/>
    </location>
</feature>
<dbReference type="EMBL" id="BSXW01000286">
    <property type="protein sequence ID" value="GMF17550.1"/>
    <property type="molecule type" value="Genomic_DNA"/>
</dbReference>
<protein>
    <submittedName>
        <fullName evidence="2">Unnamed protein product</fullName>
    </submittedName>
</protein>
<gene>
    <name evidence="2" type="ORF">Plil01_000643900</name>
</gene>
<evidence type="ECO:0000313" key="2">
    <source>
        <dbReference type="EMBL" id="GMF17550.1"/>
    </source>
</evidence>
<accession>A0A9W6TR65</accession>
<organism evidence="2 3">
    <name type="scientific">Phytophthora lilii</name>
    <dbReference type="NCBI Taxonomy" id="2077276"/>
    <lineage>
        <taxon>Eukaryota</taxon>
        <taxon>Sar</taxon>
        <taxon>Stramenopiles</taxon>
        <taxon>Oomycota</taxon>
        <taxon>Peronosporomycetes</taxon>
        <taxon>Peronosporales</taxon>
        <taxon>Peronosporaceae</taxon>
        <taxon>Phytophthora</taxon>
    </lineage>
</organism>
<comment type="caution">
    <text evidence="2">The sequence shown here is derived from an EMBL/GenBank/DDBJ whole genome shotgun (WGS) entry which is preliminary data.</text>
</comment>